<proteinExistence type="predicted"/>
<dbReference type="PANTHER" id="PTHR46390:SF1">
    <property type="entry name" value="MANNOSE-1-PHOSPHATE GUANYLYLTRANSFERASE"/>
    <property type="match status" value="1"/>
</dbReference>
<dbReference type="Pfam" id="PF22640">
    <property type="entry name" value="ManC_GMP_beta-helix"/>
    <property type="match status" value="1"/>
</dbReference>
<dbReference type="InterPro" id="IPR029044">
    <property type="entry name" value="Nucleotide-diphossugar_trans"/>
</dbReference>
<keyword evidence="4" id="KW-1185">Reference proteome</keyword>
<dbReference type="InterPro" id="IPR005835">
    <property type="entry name" value="NTP_transferase_dom"/>
</dbReference>
<accession>A0ABZ1E1J0</accession>
<evidence type="ECO:0000313" key="3">
    <source>
        <dbReference type="EMBL" id="WRY33562.1"/>
    </source>
</evidence>
<feature type="domain" description="MannoseP isomerase/GMP-like beta-helix" evidence="2">
    <location>
        <begin position="297"/>
        <end position="351"/>
    </location>
</feature>
<feature type="domain" description="Nucleotidyl transferase" evidence="1">
    <location>
        <begin position="8"/>
        <end position="289"/>
    </location>
</feature>
<dbReference type="EMBL" id="CP135443">
    <property type="protein sequence ID" value="WRY33562.1"/>
    <property type="molecule type" value="Genomic_DNA"/>
</dbReference>
<evidence type="ECO:0000259" key="1">
    <source>
        <dbReference type="Pfam" id="PF00483"/>
    </source>
</evidence>
<dbReference type="Proteomes" id="UP001623290">
    <property type="component" value="Chromosome"/>
</dbReference>
<dbReference type="Pfam" id="PF00483">
    <property type="entry name" value="NTP_transferase"/>
    <property type="match status" value="1"/>
</dbReference>
<reference evidence="3 4" key="1">
    <citation type="submission" date="2023-09" db="EMBL/GenBank/DDBJ databases">
        <title>Thioclava shenzhenensis sp. nov., a multidrug resistant bacteria-antagonizing species isolated from coastal seawater.</title>
        <authorList>
            <person name="Long M."/>
        </authorList>
    </citation>
    <scope>NUCLEOTIDE SEQUENCE [LARGE SCALE GENOMIC DNA]</scope>
    <source>
        <strain evidence="3 4">FTW29</strain>
    </source>
</reference>
<dbReference type="PANTHER" id="PTHR46390">
    <property type="entry name" value="MANNOSE-1-PHOSPHATE GUANYLYLTRANSFERASE"/>
    <property type="match status" value="1"/>
</dbReference>
<dbReference type="SUPFAM" id="SSF51182">
    <property type="entry name" value="RmlC-like cupins"/>
    <property type="match status" value="1"/>
</dbReference>
<dbReference type="InterPro" id="IPR011051">
    <property type="entry name" value="RmlC_Cupin_sf"/>
</dbReference>
<sequence>MYNAIRPTVLCGGMGSRLWPMSRVEQPKQFQSVNGRGGATFFQETVQRHTGKEFGDPIVVTNARQTAIVKRQLRDIQKTGQIIGEPMGRNTGPAVLAAALYSLRDDRDAKLLVLPSDHIISGDINTIITAMLPAAEAGQIITFGVIPTYAETGYGYITDGGAYDHFSGLHRVLRFVEKPPAEVALKMLEDGQSYWASGISMLRADLLVEEFAKFDPQTLAAVSDALAHASEDQLGASVLEENAFGKAANEPTERLIFERSEHISLAPLPGIDWNDVGAWNSVHSISDQKENGNVTFGDVVTHDTANSLIRSEDRLVAVIGLDDVIVVDTPDALLLANRERSQDVKLVVEQLKKNKRNEVISHRLRDVTWGQSETLRSQGDCEMEMMRVESGAKLTVNGTGEGRSILTMISGQGECTLPEGERTLFEGCSIMIDADYAMPVSNISGRAIIMLHVKLTELEKVRQAALAETRTEDAIRKLVALEEEVAQVTLAANVADIR</sequence>
<evidence type="ECO:0000313" key="4">
    <source>
        <dbReference type="Proteomes" id="UP001623290"/>
    </source>
</evidence>
<organism evidence="3 4">
    <name type="scientific">Thioclava litoralis</name>
    <dbReference type="NCBI Taxonomy" id="3076557"/>
    <lineage>
        <taxon>Bacteria</taxon>
        <taxon>Pseudomonadati</taxon>
        <taxon>Pseudomonadota</taxon>
        <taxon>Alphaproteobacteria</taxon>
        <taxon>Rhodobacterales</taxon>
        <taxon>Paracoccaceae</taxon>
        <taxon>Thioclava</taxon>
    </lineage>
</organism>
<dbReference type="SUPFAM" id="SSF53448">
    <property type="entry name" value="Nucleotide-diphospho-sugar transferases"/>
    <property type="match status" value="1"/>
</dbReference>
<gene>
    <name evidence="3" type="ORF">RPE78_12900</name>
</gene>
<dbReference type="RefSeq" id="WP_406720785.1">
    <property type="nucleotide sequence ID" value="NZ_CP135443.1"/>
</dbReference>
<dbReference type="InterPro" id="IPR054566">
    <property type="entry name" value="ManC/GMP-like_b-helix"/>
</dbReference>
<evidence type="ECO:0000259" key="2">
    <source>
        <dbReference type="Pfam" id="PF22640"/>
    </source>
</evidence>
<dbReference type="Gene3D" id="3.90.550.10">
    <property type="entry name" value="Spore Coat Polysaccharide Biosynthesis Protein SpsA, Chain A"/>
    <property type="match status" value="1"/>
</dbReference>
<name>A0ABZ1E1J0_9RHOB</name>
<dbReference type="InterPro" id="IPR051161">
    <property type="entry name" value="Mannose-6P_isomerase_type2"/>
</dbReference>
<protein>
    <submittedName>
        <fullName evidence="3">Sugar phosphate nucleotidyltransferase</fullName>
    </submittedName>
</protein>